<evidence type="ECO:0000313" key="16">
    <source>
        <dbReference type="Proteomes" id="UP000824755"/>
    </source>
</evidence>
<dbReference type="PANTHER" id="PTHR30560:SF3">
    <property type="entry name" value="TRIGGER FACTOR-LIKE PROTEIN TIG, CHLOROPLASTIC"/>
    <property type="match status" value="1"/>
</dbReference>
<comment type="function">
    <text evidence="11">Involved in protein export. Acts as a chaperone by maintaining the newly synthesized protein in an open conformation. Functions as a peptidyl-prolyl cis-trans isomerase.</text>
</comment>
<dbReference type="InterPro" id="IPR046357">
    <property type="entry name" value="PPIase_dom_sf"/>
</dbReference>
<evidence type="ECO:0000256" key="5">
    <source>
        <dbReference type="ARBA" id="ARBA00022618"/>
    </source>
</evidence>
<dbReference type="PIRSF" id="PIRSF003095">
    <property type="entry name" value="Trigger_factor"/>
    <property type="match status" value="1"/>
</dbReference>
<dbReference type="InterPro" id="IPR008881">
    <property type="entry name" value="Trigger_fac_ribosome-bd_bac"/>
</dbReference>
<proteinExistence type="inferred from homology"/>
<dbReference type="Proteomes" id="UP000824755">
    <property type="component" value="Chromosome"/>
</dbReference>
<feature type="domain" description="PPIase FKBP-type" evidence="12">
    <location>
        <begin position="157"/>
        <end position="234"/>
    </location>
</feature>
<dbReference type="Gene3D" id="3.30.70.1050">
    <property type="entry name" value="Trigger factor ribosome-binding domain"/>
    <property type="match status" value="1"/>
</dbReference>
<comment type="domain">
    <text evidence="11">Consists of 3 domains; the N-terminus binds the ribosome, the middle domain has PPIase activity, while the C-terminus has intrinsic chaperone activity on its own.</text>
</comment>
<keyword evidence="5 11" id="KW-0132">Cell division</keyword>
<evidence type="ECO:0000313" key="15">
    <source>
        <dbReference type="EMBL" id="QYR53717.1"/>
    </source>
</evidence>
<evidence type="ECO:0000256" key="4">
    <source>
        <dbReference type="ARBA" id="ARBA00016902"/>
    </source>
</evidence>
<evidence type="ECO:0000259" key="14">
    <source>
        <dbReference type="Pfam" id="PF05698"/>
    </source>
</evidence>
<evidence type="ECO:0000256" key="10">
    <source>
        <dbReference type="ARBA" id="ARBA00029986"/>
    </source>
</evidence>
<dbReference type="EMBL" id="CP080544">
    <property type="protein sequence ID" value="QYR53717.1"/>
    <property type="molecule type" value="Genomic_DNA"/>
</dbReference>
<evidence type="ECO:0000256" key="3">
    <source>
        <dbReference type="ARBA" id="ARBA00013194"/>
    </source>
</evidence>
<comment type="subcellular location">
    <subcellularLocation>
        <location evidence="11">Cytoplasm</location>
    </subcellularLocation>
    <text evidence="11">About half TF is bound to the ribosome near the polypeptide exit tunnel while the other half is free in the cytoplasm.</text>
</comment>
<name>A0ABX8WSA1_9GAMM</name>
<evidence type="ECO:0000256" key="8">
    <source>
        <dbReference type="ARBA" id="ARBA00023235"/>
    </source>
</evidence>
<evidence type="ECO:0000256" key="6">
    <source>
        <dbReference type="ARBA" id="ARBA00023110"/>
    </source>
</evidence>
<evidence type="ECO:0000259" key="12">
    <source>
        <dbReference type="Pfam" id="PF00254"/>
    </source>
</evidence>
<dbReference type="NCBIfam" id="TIGR00115">
    <property type="entry name" value="tig"/>
    <property type="match status" value="1"/>
</dbReference>
<feature type="domain" description="Trigger factor C-terminal" evidence="14">
    <location>
        <begin position="265"/>
        <end position="414"/>
    </location>
</feature>
<dbReference type="InterPro" id="IPR037041">
    <property type="entry name" value="Trigger_fac_C_sf"/>
</dbReference>
<dbReference type="InterPro" id="IPR036611">
    <property type="entry name" value="Trigger_fac_ribosome-bd_sf"/>
</dbReference>
<dbReference type="InterPro" id="IPR005215">
    <property type="entry name" value="Trig_fac"/>
</dbReference>
<keyword evidence="9 11" id="KW-0131">Cell cycle</keyword>
<comment type="similarity">
    <text evidence="2 11">Belongs to the FKBP-type PPIase family. Tig subfamily.</text>
</comment>
<dbReference type="Pfam" id="PF00254">
    <property type="entry name" value="FKBP_C"/>
    <property type="match status" value="1"/>
</dbReference>
<organism evidence="15 16">
    <name type="scientific">Lysobacter soyae</name>
    <dbReference type="NCBI Taxonomy" id="2764185"/>
    <lineage>
        <taxon>Bacteria</taxon>
        <taxon>Pseudomonadati</taxon>
        <taxon>Pseudomonadota</taxon>
        <taxon>Gammaproteobacteria</taxon>
        <taxon>Lysobacterales</taxon>
        <taxon>Lysobacteraceae</taxon>
        <taxon>Lysobacter</taxon>
    </lineage>
</organism>
<dbReference type="InterPro" id="IPR001179">
    <property type="entry name" value="PPIase_FKBP_dom"/>
</dbReference>
<dbReference type="InterPro" id="IPR008880">
    <property type="entry name" value="Trigger_fac_C"/>
</dbReference>
<dbReference type="EC" id="5.2.1.8" evidence="3 11"/>
<keyword evidence="6 11" id="KW-0697">Rotamase</keyword>
<keyword evidence="11" id="KW-0963">Cytoplasm</keyword>
<dbReference type="PANTHER" id="PTHR30560">
    <property type="entry name" value="TRIGGER FACTOR CHAPERONE AND PEPTIDYL-PROLYL CIS/TRANS ISOMERASE"/>
    <property type="match status" value="1"/>
</dbReference>
<dbReference type="Gene3D" id="3.10.50.40">
    <property type="match status" value="1"/>
</dbReference>
<dbReference type="SUPFAM" id="SSF54534">
    <property type="entry name" value="FKBP-like"/>
    <property type="match status" value="1"/>
</dbReference>
<evidence type="ECO:0000256" key="11">
    <source>
        <dbReference type="HAMAP-Rule" id="MF_00303"/>
    </source>
</evidence>
<protein>
    <recommendedName>
        <fullName evidence="4 11">Trigger factor</fullName>
        <shortName evidence="11">TF</shortName>
        <ecNumber evidence="3 11">5.2.1.8</ecNumber>
    </recommendedName>
    <alternativeName>
        <fullName evidence="10 11">PPIase</fullName>
    </alternativeName>
</protein>
<dbReference type="SUPFAM" id="SSF102735">
    <property type="entry name" value="Trigger factor ribosome-binding domain"/>
    <property type="match status" value="1"/>
</dbReference>
<feature type="domain" description="Trigger factor ribosome-binding bacterial" evidence="13">
    <location>
        <begin position="1"/>
        <end position="145"/>
    </location>
</feature>
<dbReference type="Pfam" id="PF05698">
    <property type="entry name" value="Trigger_C"/>
    <property type="match status" value="1"/>
</dbReference>
<keyword evidence="16" id="KW-1185">Reference proteome</keyword>
<keyword evidence="7 11" id="KW-0143">Chaperone</keyword>
<dbReference type="GO" id="GO:0003755">
    <property type="term" value="F:peptidyl-prolyl cis-trans isomerase activity"/>
    <property type="evidence" value="ECO:0007669"/>
    <property type="project" value="UniProtKB-EC"/>
</dbReference>
<keyword evidence="8 11" id="KW-0413">Isomerase</keyword>
<dbReference type="HAMAP" id="MF_00303">
    <property type="entry name" value="Trigger_factor_Tig"/>
    <property type="match status" value="1"/>
</dbReference>
<dbReference type="SUPFAM" id="SSF109998">
    <property type="entry name" value="Triger factor/SurA peptide-binding domain-like"/>
    <property type="match status" value="1"/>
</dbReference>
<evidence type="ECO:0000256" key="9">
    <source>
        <dbReference type="ARBA" id="ARBA00023306"/>
    </source>
</evidence>
<dbReference type="RefSeq" id="WP_220380524.1">
    <property type="nucleotide sequence ID" value="NZ_CP080544.1"/>
</dbReference>
<evidence type="ECO:0000256" key="1">
    <source>
        <dbReference type="ARBA" id="ARBA00000971"/>
    </source>
</evidence>
<sequence length="432" mass="47980">MQVSIESTGNLGRRVTFRVPSADFNNKVGSRLREIARDARINGFRPGKVPTSVIDKRFGAQVRGELLDEMLREGFGKAVEGQELRIAGNPRITPDQNVASEGELAYVADFELVPDFGKLDASVLEVTRYTAEVQDADIDNMIENLRAQRRSWSPVERAAKEGDLVDVEMWGELDGKRMPPQGADVSATVLGSKSMLVDIENALDGMAKGDEKTLDVTFPQDWGNQDIAGKTAKTNIKVTQVAEATLPEVDQAFIRSFGVKSGDAEQFRADIRANLERELKGALMHRLRSEVGEALIKAYAETELPPQMIQEEAQAMANADAAQAAQMGQKMEALPGPYAEAARKRVLVGLLVGEFARQNNLRLDPNRLMETMRLIASTYEQPQEVIDLYRNDPQLMQGLQNRVMEEQVIDWIAEQAKHNDAQLSFQEAIRPE</sequence>
<evidence type="ECO:0000256" key="2">
    <source>
        <dbReference type="ARBA" id="ARBA00005464"/>
    </source>
</evidence>
<comment type="catalytic activity">
    <reaction evidence="1 11">
        <text>[protein]-peptidylproline (omega=180) = [protein]-peptidylproline (omega=0)</text>
        <dbReference type="Rhea" id="RHEA:16237"/>
        <dbReference type="Rhea" id="RHEA-COMP:10747"/>
        <dbReference type="Rhea" id="RHEA-COMP:10748"/>
        <dbReference type="ChEBI" id="CHEBI:83833"/>
        <dbReference type="ChEBI" id="CHEBI:83834"/>
        <dbReference type="EC" id="5.2.1.8"/>
    </reaction>
</comment>
<accession>A0ABX8WSA1</accession>
<dbReference type="Pfam" id="PF05697">
    <property type="entry name" value="Trigger_N"/>
    <property type="match status" value="1"/>
</dbReference>
<gene>
    <name evidence="11 15" type="primary">tig</name>
    <name evidence="15" type="ORF">H8L67_04335</name>
</gene>
<evidence type="ECO:0000259" key="13">
    <source>
        <dbReference type="Pfam" id="PF05697"/>
    </source>
</evidence>
<dbReference type="Gene3D" id="1.10.3120.10">
    <property type="entry name" value="Trigger factor, C-terminal domain"/>
    <property type="match status" value="1"/>
</dbReference>
<evidence type="ECO:0000256" key="7">
    <source>
        <dbReference type="ARBA" id="ARBA00023186"/>
    </source>
</evidence>
<dbReference type="InterPro" id="IPR027304">
    <property type="entry name" value="Trigger_fact/SurA_dom_sf"/>
</dbReference>
<reference evidence="15 16" key="1">
    <citation type="submission" date="2021-08" db="EMBL/GenBank/DDBJ databases">
        <title>Lysobacter sp. strain CJ11 Genome sequencing and assembly.</title>
        <authorList>
            <person name="Kim I."/>
        </authorList>
    </citation>
    <scope>NUCLEOTIDE SEQUENCE [LARGE SCALE GENOMIC DNA]</scope>
    <source>
        <strain evidence="15 16">CJ11</strain>
    </source>
</reference>